<evidence type="ECO:0000313" key="3">
    <source>
        <dbReference type="EMBL" id="GAG01359.1"/>
    </source>
</evidence>
<dbReference type="AlphaFoldDB" id="X0U6E8"/>
<evidence type="ECO:0000256" key="1">
    <source>
        <dbReference type="SAM" id="Phobius"/>
    </source>
</evidence>
<feature type="transmembrane region" description="Helical" evidence="1">
    <location>
        <begin position="12"/>
        <end position="37"/>
    </location>
</feature>
<sequence length="109" mass="12226">MPLAFVAGDDRAALGLFGWIIYTILVFTITIILTWLYNNTMGSLVVVILAHFFFNVGSNIVVNMFGLVNNMTYNFIGGIAGVFYLILIFAGFGYKRFSRRDESEIPKIV</sequence>
<dbReference type="EMBL" id="BARS01022543">
    <property type="protein sequence ID" value="GAG01359.1"/>
    <property type="molecule type" value="Genomic_DNA"/>
</dbReference>
<gene>
    <name evidence="3" type="ORF">S01H1_36032</name>
</gene>
<feature type="transmembrane region" description="Helical" evidence="1">
    <location>
        <begin position="44"/>
        <end position="67"/>
    </location>
</feature>
<feature type="transmembrane region" description="Helical" evidence="1">
    <location>
        <begin position="73"/>
        <end position="94"/>
    </location>
</feature>
<accession>X0U6E8</accession>
<keyword evidence="1" id="KW-0472">Membrane</keyword>
<keyword evidence="1" id="KW-1133">Transmembrane helix</keyword>
<organism evidence="3">
    <name type="scientific">marine sediment metagenome</name>
    <dbReference type="NCBI Taxonomy" id="412755"/>
    <lineage>
        <taxon>unclassified sequences</taxon>
        <taxon>metagenomes</taxon>
        <taxon>ecological metagenomes</taxon>
    </lineage>
</organism>
<dbReference type="InterPro" id="IPR003675">
    <property type="entry name" value="Rce1/LyrA-like_dom"/>
</dbReference>
<dbReference type="Pfam" id="PF02517">
    <property type="entry name" value="Rce1-like"/>
    <property type="match status" value="1"/>
</dbReference>
<comment type="caution">
    <text evidence="3">The sequence shown here is derived from an EMBL/GenBank/DDBJ whole genome shotgun (WGS) entry which is preliminary data.</text>
</comment>
<name>X0U6E8_9ZZZZ</name>
<protein>
    <recommendedName>
        <fullName evidence="2">CAAX prenyl protease 2/Lysostaphin resistance protein A-like domain-containing protein</fullName>
    </recommendedName>
</protein>
<evidence type="ECO:0000259" key="2">
    <source>
        <dbReference type="Pfam" id="PF02517"/>
    </source>
</evidence>
<proteinExistence type="predicted"/>
<keyword evidence="1" id="KW-0812">Transmembrane</keyword>
<dbReference type="GO" id="GO:0004175">
    <property type="term" value="F:endopeptidase activity"/>
    <property type="evidence" value="ECO:0007669"/>
    <property type="project" value="UniProtKB-ARBA"/>
</dbReference>
<dbReference type="GO" id="GO:0080120">
    <property type="term" value="P:CAAX-box protein maturation"/>
    <property type="evidence" value="ECO:0007669"/>
    <property type="project" value="UniProtKB-ARBA"/>
</dbReference>
<feature type="domain" description="CAAX prenyl protease 2/Lysostaphin resistance protein A-like" evidence="2">
    <location>
        <begin position="19"/>
        <end position="56"/>
    </location>
</feature>
<reference evidence="3" key="1">
    <citation type="journal article" date="2014" name="Front. Microbiol.">
        <title>High frequency of phylogenetically diverse reductive dehalogenase-homologous genes in deep subseafloor sedimentary metagenomes.</title>
        <authorList>
            <person name="Kawai M."/>
            <person name="Futagami T."/>
            <person name="Toyoda A."/>
            <person name="Takaki Y."/>
            <person name="Nishi S."/>
            <person name="Hori S."/>
            <person name="Arai W."/>
            <person name="Tsubouchi T."/>
            <person name="Morono Y."/>
            <person name="Uchiyama I."/>
            <person name="Ito T."/>
            <person name="Fujiyama A."/>
            <person name="Inagaki F."/>
            <person name="Takami H."/>
        </authorList>
    </citation>
    <scope>NUCLEOTIDE SEQUENCE</scope>
    <source>
        <strain evidence="3">Expedition CK06-06</strain>
    </source>
</reference>